<evidence type="ECO:0000256" key="1">
    <source>
        <dbReference type="SAM" id="MobiDB-lite"/>
    </source>
</evidence>
<dbReference type="Proteomes" id="UP001444661">
    <property type="component" value="Unassembled WGS sequence"/>
</dbReference>
<dbReference type="EMBL" id="JAQQWK010000006">
    <property type="protein sequence ID" value="KAK8039602.1"/>
    <property type="molecule type" value="Genomic_DNA"/>
</dbReference>
<evidence type="ECO:0000313" key="3">
    <source>
        <dbReference type="Proteomes" id="UP001444661"/>
    </source>
</evidence>
<accession>A0ABR1SZ40</accession>
<reference evidence="2 3" key="1">
    <citation type="submission" date="2023-01" db="EMBL/GenBank/DDBJ databases">
        <title>Analysis of 21 Apiospora genomes using comparative genomics revels a genus with tremendous synthesis potential of carbohydrate active enzymes and secondary metabolites.</title>
        <authorList>
            <person name="Sorensen T."/>
        </authorList>
    </citation>
    <scope>NUCLEOTIDE SEQUENCE [LARGE SCALE GENOMIC DNA]</scope>
    <source>
        <strain evidence="2 3">CBS 33761</strain>
    </source>
</reference>
<sequence>MAIRGMRYLQTHKGPLPEEGIRKTATQEQTVMAHPSVASATSERSRGNIEIYLVDKQSFNKIAIDVSLLELTIPTEWIEIDQPLYRKFTYNQEERATDTMKTVKDFLSPDMSESEKSLVESLAWPLSNQRLDLLASVMKENPTRGPVYFLATFTKKCRQVLFKALYEEGRTYMLTREYVDWRMNACIYSHAFEGPLPEWASKEPPAERGNIHNVDTLYFDYIMAEYEAKKAEEGRLAAEKRKAEDAELAAEEKEAKRSRLAAEDTEAT</sequence>
<gene>
    <name evidence="2" type="ORF">PG993_008013</name>
</gene>
<protein>
    <submittedName>
        <fullName evidence="2">Uncharacterized protein</fullName>
    </submittedName>
</protein>
<keyword evidence="3" id="KW-1185">Reference proteome</keyword>
<proteinExistence type="predicted"/>
<name>A0ABR1SZ40_9PEZI</name>
<organism evidence="2 3">
    <name type="scientific">Apiospora rasikravindrae</name>
    <dbReference type="NCBI Taxonomy" id="990691"/>
    <lineage>
        <taxon>Eukaryota</taxon>
        <taxon>Fungi</taxon>
        <taxon>Dikarya</taxon>
        <taxon>Ascomycota</taxon>
        <taxon>Pezizomycotina</taxon>
        <taxon>Sordariomycetes</taxon>
        <taxon>Xylariomycetidae</taxon>
        <taxon>Amphisphaeriales</taxon>
        <taxon>Apiosporaceae</taxon>
        <taxon>Apiospora</taxon>
    </lineage>
</organism>
<feature type="compositionally biased region" description="Basic and acidic residues" evidence="1">
    <location>
        <begin position="236"/>
        <end position="262"/>
    </location>
</feature>
<feature type="region of interest" description="Disordered" evidence="1">
    <location>
        <begin position="236"/>
        <end position="268"/>
    </location>
</feature>
<evidence type="ECO:0000313" key="2">
    <source>
        <dbReference type="EMBL" id="KAK8039602.1"/>
    </source>
</evidence>
<comment type="caution">
    <text evidence="2">The sequence shown here is derived from an EMBL/GenBank/DDBJ whole genome shotgun (WGS) entry which is preliminary data.</text>
</comment>